<sequence>MVFENIVFTYKFTSIKEKKIYQICKCINNIYDKKIRIPTLTKTIIDAKHNLGPIYLNIANMLAYVDIVYLFNNNLKNLNNCGIYLHIVDNGNKQFLTYKDIVLFIFDDDTGEIEIIKNPEHSDKHHILCLSKEKKSDDSIGSSHILLFSSNAKIEENNNLHKNITNTFTNYPVKNNIKSEIQNSKYCYENNLLLKSPFSMWGMYNEDDDVYIINIRYNHYDDIDRNNIKEFFTEIFTEIADIFETTIIKKNNVDYNIKISYSDILDHKMNYKYVNVPEDDIAKNKMDALCYMNDIDGINGVYLKANDEEIIDGEFALNTIMRNTIKELLDEFLKFVDETYDRRIVQ</sequence>
<dbReference type="GeneID" id="15613084"/>
<keyword evidence="2" id="KW-1185">Reference proteome</keyword>
<name>A0A916NXN2_CBEPV</name>
<dbReference type="OrthoDB" id="7769at10239"/>
<dbReference type="Proteomes" id="UP000792220">
    <property type="component" value="Genome"/>
</dbReference>
<proteinExistence type="predicted"/>
<reference evidence="1" key="1">
    <citation type="journal article" date="2013" name="J. Virol.">
        <title>New Insights into the Evolution of Entomopoxvirinae from the Complete Genome Sequences of Four Entomopoxviruses Infecting Adoxophyes honmai, Choristoneura biennis, Choristoneura rosaceana, and Mythimna separata.</title>
        <authorList>
            <person name="Theze J."/>
            <person name="Takatsuka J."/>
            <person name="Li Z."/>
            <person name="Gallais J."/>
            <person name="Doucet D."/>
            <person name="Arif B."/>
            <person name="Nakai M."/>
            <person name="Herniou E.A."/>
        </authorList>
    </citation>
    <scope>NUCLEOTIDE SEQUENCE</scope>
</reference>
<organismHost>
    <name type="scientific">Choristoneura fumiferana</name>
    <name type="common">Spruce budworm moth</name>
    <name type="synonym">Archips fumiferana</name>
    <dbReference type="NCBI Taxonomy" id="7141"/>
</organismHost>
<evidence type="ECO:0000313" key="2">
    <source>
        <dbReference type="Proteomes" id="UP000792220"/>
    </source>
</evidence>
<dbReference type="RefSeq" id="YP_008004164.1">
    <property type="nucleotide sequence ID" value="NC_021248.1"/>
</dbReference>
<protein>
    <submittedName>
        <fullName evidence="1">RNA polymerase RPO35</fullName>
    </submittedName>
</protein>
<dbReference type="EMBL" id="HF679132">
    <property type="protein sequence ID" value="CCU55662.1"/>
    <property type="molecule type" value="Genomic_DNA"/>
</dbReference>
<gene>
    <name evidence="1" type="ORF">CHBEV_094</name>
</gene>
<evidence type="ECO:0000313" key="1">
    <source>
        <dbReference type="EMBL" id="CCU55662.1"/>
    </source>
</evidence>
<accession>A0A916NXN2</accession>
<organism evidence="1 2">
    <name type="scientific">Choristoneura biennis entomopoxvirus</name>
    <name type="common">CbEPV</name>
    <dbReference type="NCBI Taxonomy" id="10288"/>
    <lineage>
        <taxon>Viruses</taxon>
        <taxon>Varidnaviria</taxon>
        <taxon>Bamfordvirae</taxon>
        <taxon>Nucleocytoviricota</taxon>
        <taxon>Pokkesviricetes</taxon>
        <taxon>Chitovirales</taxon>
        <taxon>Poxviridae</taxon>
        <taxon>Entomopoxvirinae</taxon>
        <taxon>Betaentomopoxvirus</taxon>
        <taxon>Betaentomopoxvirus cbiennis</taxon>
    </lineage>
</organism>
<dbReference type="KEGG" id="vg:15613084"/>